<name>A0AAF0CD86_9GAMM</name>
<evidence type="ECO:0000313" key="1">
    <source>
        <dbReference type="EMBL" id="WDE08596.1"/>
    </source>
</evidence>
<dbReference type="EMBL" id="CP059734">
    <property type="protein sequence ID" value="WDE08596.1"/>
    <property type="molecule type" value="Genomic_DNA"/>
</dbReference>
<keyword evidence="2" id="KW-1185">Reference proteome</keyword>
<gene>
    <name evidence="1" type="ORF">SG34_032255</name>
</gene>
<proteinExistence type="predicted"/>
<dbReference type="Proteomes" id="UP000032352">
    <property type="component" value="Chromosome pTvir"/>
</dbReference>
<reference evidence="1 2" key="1">
    <citation type="journal article" date="2015" name="Genome Announc.">
        <title>Draft Genome Sequences of Marine Isolates of Thalassomonas viridans and Thalassomonas actiniarum.</title>
        <authorList>
            <person name="Olonade I."/>
            <person name="van Zyl L.J."/>
            <person name="Trindade M."/>
        </authorList>
    </citation>
    <scope>NUCLEOTIDE SEQUENCE [LARGE SCALE GENOMIC DNA]</scope>
    <source>
        <strain evidence="1 2">XOM25</strain>
    </source>
</reference>
<organism evidence="1 2">
    <name type="scientific">Thalassomonas viridans</name>
    <dbReference type="NCBI Taxonomy" id="137584"/>
    <lineage>
        <taxon>Bacteria</taxon>
        <taxon>Pseudomonadati</taxon>
        <taxon>Pseudomonadota</taxon>
        <taxon>Gammaproteobacteria</taxon>
        <taxon>Alteromonadales</taxon>
        <taxon>Colwelliaceae</taxon>
        <taxon>Thalassomonas</taxon>
    </lineage>
</organism>
<dbReference type="RefSeq" id="WP_044838571.1">
    <property type="nucleotide sequence ID" value="NZ_CP059734.1"/>
</dbReference>
<evidence type="ECO:0000313" key="2">
    <source>
        <dbReference type="Proteomes" id="UP000032352"/>
    </source>
</evidence>
<dbReference type="KEGG" id="tvd:SG34_032255"/>
<reference evidence="1 2" key="2">
    <citation type="journal article" date="2022" name="Mar. Drugs">
        <title>Bioassay-Guided Fractionation Leads to the Detection of Cholic Acid Generated by the Rare Thalassomonas sp.</title>
        <authorList>
            <person name="Pheiffer F."/>
            <person name="Schneider Y.K."/>
            <person name="Hansen E.H."/>
            <person name="Andersen J.H."/>
            <person name="Isaksson J."/>
            <person name="Busche T."/>
            <person name="R C."/>
            <person name="Kalinowski J."/>
            <person name="Zyl L.V."/>
            <person name="Trindade M."/>
        </authorList>
    </citation>
    <scope>NUCLEOTIDE SEQUENCE [LARGE SCALE GENOMIC DNA]</scope>
    <source>
        <strain evidence="1 2">XOM25</strain>
    </source>
</reference>
<accession>A0AAF0CD86</accession>
<protein>
    <submittedName>
        <fullName evidence="1">Uncharacterized protein</fullName>
    </submittedName>
</protein>
<sequence>MASVQVWLNKACNVEKLRAGEEMATTENWATKINLVPGINAKGKKQGWRMEEKLEDNALNDTEARPIGTSEHDREDKLAYRYLDPIKVRYPDD</sequence>
<dbReference type="AlphaFoldDB" id="A0AAF0CD86"/>